<evidence type="ECO:0000313" key="2">
    <source>
        <dbReference type="Proteomes" id="UP000541421"/>
    </source>
</evidence>
<dbReference type="NCBIfam" id="TIGR01549">
    <property type="entry name" value="HAD-SF-IA-v1"/>
    <property type="match status" value="1"/>
</dbReference>
<evidence type="ECO:0000313" key="1">
    <source>
        <dbReference type="EMBL" id="NOL49764.1"/>
    </source>
</evidence>
<comment type="caution">
    <text evidence="1">The sequence shown here is derived from an EMBL/GenBank/DDBJ whole genome shotgun (WGS) entry which is preliminary data.</text>
</comment>
<dbReference type="Gene3D" id="3.40.50.1000">
    <property type="entry name" value="HAD superfamily/HAD-like"/>
    <property type="match status" value="1"/>
</dbReference>
<dbReference type="GO" id="GO:0006281">
    <property type="term" value="P:DNA repair"/>
    <property type="evidence" value="ECO:0007669"/>
    <property type="project" value="TreeGrafter"/>
</dbReference>
<name>A0A7Y4LA68_9BURK</name>
<gene>
    <name evidence="1" type="ORF">HKX40_06400</name>
</gene>
<proteinExistence type="predicted"/>
<dbReference type="InterPro" id="IPR036412">
    <property type="entry name" value="HAD-like_sf"/>
</dbReference>
<keyword evidence="2" id="KW-1185">Reference proteome</keyword>
<dbReference type="GO" id="GO:0008967">
    <property type="term" value="F:phosphoglycolate phosphatase activity"/>
    <property type="evidence" value="ECO:0007669"/>
    <property type="project" value="TreeGrafter"/>
</dbReference>
<dbReference type="SFLD" id="SFLDS00003">
    <property type="entry name" value="Haloacid_Dehalogenase"/>
    <property type="match status" value="1"/>
</dbReference>
<accession>A0A7Y4LA68</accession>
<dbReference type="InterPro" id="IPR006439">
    <property type="entry name" value="HAD-SF_hydro_IA"/>
</dbReference>
<dbReference type="SFLD" id="SFLDG01135">
    <property type="entry name" value="C1.5.6:_HAD__Beta-PGM__Phospha"/>
    <property type="match status" value="1"/>
</dbReference>
<dbReference type="Gene3D" id="1.10.150.240">
    <property type="entry name" value="Putative phosphatase, domain 2"/>
    <property type="match status" value="1"/>
</dbReference>
<dbReference type="PANTHER" id="PTHR43434:SF24">
    <property type="entry name" value="HYDROLASE-RELATED"/>
    <property type="match status" value="1"/>
</dbReference>
<dbReference type="Pfam" id="PF13419">
    <property type="entry name" value="HAD_2"/>
    <property type="match status" value="1"/>
</dbReference>
<dbReference type="SFLD" id="SFLDG01129">
    <property type="entry name" value="C1.5:_HAD__Beta-PGM__Phosphata"/>
    <property type="match status" value="1"/>
</dbReference>
<dbReference type="GO" id="GO:0005829">
    <property type="term" value="C:cytosol"/>
    <property type="evidence" value="ECO:0007669"/>
    <property type="project" value="TreeGrafter"/>
</dbReference>
<dbReference type="InterPro" id="IPR023198">
    <property type="entry name" value="PGP-like_dom2"/>
</dbReference>
<keyword evidence="1" id="KW-0378">Hydrolase</keyword>
<dbReference type="PANTHER" id="PTHR43434">
    <property type="entry name" value="PHOSPHOGLYCOLATE PHOSPHATASE"/>
    <property type="match status" value="1"/>
</dbReference>
<dbReference type="EMBL" id="JABGBO010000006">
    <property type="protein sequence ID" value="NOL49764.1"/>
    <property type="molecule type" value="Genomic_DNA"/>
</dbReference>
<dbReference type="SUPFAM" id="SSF56784">
    <property type="entry name" value="HAD-like"/>
    <property type="match status" value="1"/>
</dbReference>
<dbReference type="InterPro" id="IPR023214">
    <property type="entry name" value="HAD_sf"/>
</dbReference>
<organism evidence="1 2">
    <name type="scientific">Pelistega europaea</name>
    <dbReference type="NCBI Taxonomy" id="106147"/>
    <lineage>
        <taxon>Bacteria</taxon>
        <taxon>Pseudomonadati</taxon>
        <taxon>Pseudomonadota</taxon>
        <taxon>Betaproteobacteria</taxon>
        <taxon>Burkholderiales</taxon>
        <taxon>Alcaligenaceae</taxon>
        <taxon>Pelistega</taxon>
    </lineage>
</organism>
<reference evidence="1 2" key="1">
    <citation type="submission" date="2020-05" db="EMBL/GenBank/DDBJ databases">
        <authorList>
            <person name="Niu N."/>
        </authorList>
    </citation>
    <scope>NUCLEOTIDE SEQUENCE [LARGE SCALE GENOMIC DNA]</scope>
    <source>
        <strain evidence="1 2">LMG10982</strain>
    </source>
</reference>
<dbReference type="Proteomes" id="UP000541421">
    <property type="component" value="Unassembled WGS sequence"/>
</dbReference>
<dbReference type="InterPro" id="IPR050155">
    <property type="entry name" value="HAD-like_hydrolase_sf"/>
</dbReference>
<protein>
    <submittedName>
        <fullName evidence="1">HAD-IA family hydrolase</fullName>
    </submittedName>
</protein>
<dbReference type="RefSeq" id="WP_171588747.1">
    <property type="nucleotide sequence ID" value="NZ_JABGBO010000006.1"/>
</dbReference>
<sequence>MKFSLVVFDWDGTLMDSTYSIVLAIQNACRDLGLKIPTEQQASWVIGLSLVEALKKAIPDLPDNRVDEFIERYKIHFWTRDPDVRLFPGNKEILDDLREREVLMAVATGKSRVGLDRALKNHQLESYFAATRTADQTAGKPNPLMLNEIMEELMVPASEVVMVGDTIHDIQLAHNAGVQSIAVCYGAHDKHELVAAKPSFLVESVDELHRLLSIYC</sequence>
<dbReference type="InterPro" id="IPR041492">
    <property type="entry name" value="HAD_2"/>
</dbReference>
<dbReference type="AlphaFoldDB" id="A0A7Y4LA68"/>